<reference evidence="2" key="1">
    <citation type="submission" date="2022-11" db="EMBL/GenBank/DDBJ databases">
        <authorList>
            <person name="Petersen C."/>
        </authorList>
    </citation>
    <scope>NUCLEOTIDE SEQUENCE</scope>
    <source>
        <strain evidence="2">IBT 30761</strain>
    </source>
</reference>
<dbReference type="AlphaFoldDB" id="A0A9W9G0P4"/>
<evidence type="ECO:0000256" key="1">
    <source>
        <dbReference type="SAM" id="SignalP"/>
    </source>
</evidence>
<accession>A0A9W9G0P4</accession>
<protein>
    <submittedName>
        <fullName evidence="2">Uncharacterized protein</fullName>
    </submittedName>
</protein>
<proteinExistence type="predicted"/>
<dbReference type="OrthoDB" id="5192261at2759"/>
<sequence length="160" mass="16943">MKFTFALSAFIGLALATAIPETHILARRDPSDKSGNSQFVLQCEGVTIPNQGGANGEGEGGTGYFYSNMLFNAQGTKIDPVACTDQDSFCSNCLFSGGGLSSDTNVTGCWNPPAGQSGCSISFAYNGYDYDSQDKQPTCGHQSGFEPFSFDLSAICYFNV</sequence>
<keyword evidence="1" id="KW-0732">Signal</keyword>
<dbReference type="EMBL" id="JAPQKI010000003">
    <property type="protein sequence ID" value="KAJ5109902.1"/>
    <property type="molecule type" value="Genomic_DNA"/>
</dbReference>
<keyword evidence="3" id="KW-1185">Reference proteome</keyword>
<evidence type="ECO:0000313" key="3">
    <source>
        <dbReference type="Proteomes" id="UP001149074"/>
    </source>
</evidence>
<organism evidence="2 3">
    <name type="scientific">Penicillium argentinense</name>
    <dbReference type="NCBI Taxonomy" id="1131581"/>
    <lineage>
        <taxon>Eukaryota</taxon>
        <taxon>Fungi</taxon>
        <taxon>Dikarya</taxon>
        <taxon>Ascomycota</taxon>
        <taxon>Pezizomycotina</taxon>
        <taxon>Eurotiomycetes</taxon>
        <taxon>Eurotiomycetidae</taxon>
        <taxon>Eurotiales</taxon>
        <taxon>Aspergillaceae</taxon>
        <taxon>Penicillium</taxon>
    </lineage>
</organism>
<feature type="signal peptide" evidence="1">
    <location>
        <begin position="1"/>
        <end position="16"/>
    </location>
</feature>
<feature type="chain" id="PRO_5040892789" evidence="1">
    <location>
        <begin position="17"/>
        <end position="160"/>
    </location>
</feature>
<reference evidence="2" key="2">
    <citation type="journal article" date="2023" name="IMA Fungus">
        <title>Comparative genomic study of the Penicillium genus elucidates a diverse pangenome and 15 lateral gene transfer events.</title>
        <authorList>
            <person name="Petersen C."/>
            <person name="Sorensen T."/>
            <person name="Nielsen M.R."/>
            <person name="Sondergaard T.E."/>
            <person name="Sorensen J.L."/>
            <person name="Fitzpatrick D.A."/>
            <person name="Frisvad J.C."/>
            <person name="Nielsen K.L."/>
        </authorList>
    </citation>
    <scope>NUCLEOTIDE SEQUENCE</scope>
    <source>
        <strain evidence="2">IBT 30761</strain>
    </source>
</reference>
<dbReference type="RefSeq" id="XP_056478013.1">
    <property type="nucleotide sequence ID" value="XM_056615041.1"/>
</dbReference>
<gene>
    <name evidence="2" type="ORF">N7532_002547</name>
</gene>
<evidence type="ECO:0000313" key="2">
    <source>
        <dbReference type="EMBL" id="KAJ5109902.1"/>
    </source>
</evidence>
<name>A0A9W9G0P4_9EURO</name>
<dbReference type="Proteomes" id="UP001149074">
    <property type="component" value="Unassembled WGS sequence"/>
</dbReference>
<dbReference type="GeneID" id="81354020"/>
<comment type="caution">
    <text evidence="2">The sequence shown here is derived from an EMBL/GenBank/DDBJ whole genome shotgun (WGS) entry which is preliminary data.</text>
</comment>